<keyword evidence="3" id="KW-0713">Self-incompatibility</keyword>
<evidence type="ECO:0000256" key="5">
    <source>
        <dbReference type="ARBA" id="ARBA00022729"/>
    </source>
</evidence>
<evidence type="ECO:0000256" key="1">
    <source>
        <dbReference type="ARBA" id="ARBA00004613"/>
    </source>
</evidence>
<keyword evidence="4" id="KW-0964">Secreted</keyword>
<reference evidence="7 8" key="1">
    <citation type="submission" date="2024-04" db="EMBL/GenBank/DDBJ databases">
        <authorList>
            <person name="Fracassetti M."/>
        </authorList>
    </citation>
    <scope>NUCLEOTIDE SEQUENCE [LARGE SCALE GENOMIC DNA]</scope>
</reference>
<dbReference type="GO" id="GO:0060320">
    <property type="term" value="P:rejection of self pollen"/>
    <property type="evidence" value="ECO:0007669"/>
    <property type="project" value="UniProtKB-KW"/>
</dbReference>
<comment type="subcellular location">
    <subcellularLocation>
        <location evidence="1">Secreted</location>
    </subcellularLocation>
</comment>
<dbReference type="AlphaFoldDB" id="A0AAV2CR41"/>
<dbReference type="Proteomes" id="UP001497516">
    <property type="component" value="Chromosome 10"/>
</dbReference>
<organism evidence="7 8">
    <name type="scientific">Linum trigynum</name>
    <dbReference type="NCBI Taxonomy" id="586398"/>
    <lineage>
        <taxon>Eukaryota</taxon>
        <taxon>Viridiplantae</taxon>
        <taxon>Streptophyta</taxon>
        <taxon>Embryophyta</taxon>
        <taxon>Tracheophyta</taxon>
        <taxon>Spermatophyta</taxon>
        <taxon>Magnoliopsida</taxon>
        <taxon>eudicotyledons</taxon>
        <taxon>Gunneridae</taxon>
        <taxon>Pentapetalae</taxon>
        <taxon>rosids</taxon>
        <taxon>fabids</taxon>
        <taxon>Malpighiales</taxon>
        <taxon>Linaceae</taxon>
        <taxon>Linum</taxon>
    </lineage>
</organism>
<protein>
    <recommendedName>
        <fullName evidence="9">S-protein homolog</fullName>
    </recommendedName>
</protein>
<evidence type="ECO:0000256" key="6">
    <source>
        <dbReference type="SAM" id="SignalP"/>
    </source>
</evidence>
<evidence type="ECO:0000313" key="8">
    <source>
        <dbReference type="Proteomes" id="UP001497516"/>
    </source>
</evidence>
<dbReference type="GO" id="GO:0005576">
    <property type="term" value="C:extracellular region"/>
    <property type="evidence" value="ECO:0007669"/>
    <property type="project" value="UniProtKB-SubCell"/>
</dbReference>
<sequence length="125" mass="14390">MFIHKKLKFAAVLLATVVAALATNQPDNLPNELTVHVISNLRDKILIVHCQSESFDLGARLLEIGRGFSLGFRRKFNNHFWCDLAVEDKRLTFDAFVNDSTYRKYIYVRDSGVYGEDLIAVWRQI</sequence>
<proteinExistence type="inferred from homology"/>
<gene>
    <name evidence="7" type="ORF">LTRI10_LOCUS6326</name>
</gene>
<comment type="similarity">
    <text evidence="2">Belongs to the plant self-incompatibility (S1) protein family.</text>
</comment>
<evidence type="ECO:0000313" key="7">
    <source>
        <dbReference type="EMBL" id="CAL1358800.1"/>
    </source>
</evidence>
<dbReference type="EMBL" id="OZ034814">
    <property type="protein sequence ID" value="CAL1358800.1"/>
    <property type="molecule type" value="Genomic_DNA"/>
</dbReference>
<dbReference type="Pfam" id="PF05938">
    <property type="entry name" value="Self-incomp_S1"/>
    <property type="match status" value="1"/>
</dbReference>
<evidence type="ECO:0000256" key="3">
    <source>
        <dbReference type="ARBA" id="ARBA00022471"/>
    </source>
</evidence>
<accession>A0AAV2CR41</accession>
<dbReference type="InterPro" id="IPR010264">
    <property type="entry name" value="Self-incomp_S1"/>
</dbReference>
<feature type="chain" id="PRO_5043886678" description="S-protein homolog" evidence="6">
    <location>
        <begin position="23"/>
        <end position="125"/>
    </location>
</feature>
<keyword evidence="8" id="KW-1185">Reference proteome</keyword>
<keyword evidence="5 6" id="KW-0732">Signal</keyword>
<name>A0AAV2CR41_9ROSI</name>
<evidence type="ECO:0008006" key="9">
    <source>
        <dbReference type="Google" id="ProtNLM"/>
    </source>
</evidence>
<feature type="signal peptide" evidence="6">
    <location>
        <begin position="1"/>
        <end position="22"/>
    </location>
</feature>
<evidence type="ECO:0000256" key="2">
    <source>
        <dbReference type="ARBA" id="ARBA00005581"/>
    </source>
</evidence>
<evidence type="ECO:0000256" key="4">
    <source>
        <dbReference type="ARBA" id="ARBA00022525"/>
    </source>
</evidence>